<dbReference type="InterPro" id="IPR051636">
    <property type="entry name" value="Plant_LTP/defense-related"/>
</dbReference>
<protein>
    <recommendedName>
        <fullName evidence="2">Hydrophobic seed protein domain-containing protein</fullName>
    </recommendedName>
</protein>
<evidence type="ECO:0000259" key="2">
    <source>
        <dbReference type="Pfam" id="PF14547"/>
    </source>
</evidence>
<dbReference type="Pfam" id="PF14547">
    <property type="entry name" value="Hydrophob_seed"/>
    <property type="match status" value="1"/>
</dbReference>
<feature type="compositionally biased region" description="Low complexity" evidence="1">
    <location>
        <begin position="32"/>
        <end position="41"/>
    </location>
</feature>
<dbReference type="SUPFAM" id="SSF47699">
    <property type="entry name" value="Bifunctional inhibitor/lipid-transfer protein/seed storage 2S albumin"/>
    <property type="match status" value="1"/>
</dbReference>
<reference evidence="3" key="1">
    <citation type="submission" date="2023-08" db="EMBL/GenBank/DDBJ databases">
        <title>A de novo genome assembly of Solanum verrucosum Schlechtendal, a Mexican diploid species geographically isolated from the other diploid A-genome species in potato relatives.</title>
        <authorList>
            <person name="Hosaka K."/>
        </authorList>
    </citation>
    <scope>NUCLEOTIDE SEQUENCE</scope>
    <source>
        <tissue evidence="3">Young leaves</tissue>
    </source>
</reference>
<keyword evidence="4" id="KW-1185">Reference proteome</keyword>
<dbReference type="AlphaFoldDB" id="A0AAF0QUS8"/>
<name>A0AAF0QUS8_SOLVR</name>
<dbReference type="Proteomes" id="UP001234989">
    <property type="component" value="Chromosome 5"/>
</dbReference>
<sequence length="160" mass="17519">MLCSALIDIYEKLSPLQKKAERDQKNIEDQSSRSPSPCPSLRRSKKANVTIDSSSDTEPSHAGGMLIGTKSGSLGTPLLRYIKYRKQNLSDHDNNIGDKKMIFVFLRDISVWKLNVVIGSPPVSPCCSHISGLADIEAALCLCTAIKANVLRINLNVLSH</sequence>
<feature type="region of interest" description="Disordered" evidence="1">
    <location>
        <begin position="17"/>
        <end position="68"/>
    </location>
</feature>
<accession>A0AAF0QUS8</accession>
<dbReference type="Gene3D" id="1.10.110.10">
    <property type="entry name" value="Plant lipid-transfer and hydrophobic proteins"/>
    <property type="match status" value="1"/>
</dbReference>
<evidence type="ECO:0000313" key="3">
    <source>
        <dbReference type="EMBL" id="WMV30732.1"/>
    </source>
</evidence>
<evidence type="ECO:0000313" key="4">
    <source>
        <dbReference type="Proteomes" id="UP001234989"/>
    </source>
</evidence>
<dbReference type="PANTHER" id="PTHR31731">
    <property type="match status" value="1"/>
</dbReference>
<feature type="compositionally biased region" description="Basic and acidic residues" evidence="1">
    <location>
        <begin position="18"/>
        <end position="31"/>
    </location>
</feature>
<dbReference type="EMBL" id="CP133616">
    <property type="protein sequence ID" value="WMV30732.1"/>
    <property type="molecule type" value="Genomic_DNA"/>
</dbReference>
<proteinExistence type="predicted"/>
<feature type="domain" description="Hydrophobic seed protein" evidence="2">
    <location>
        <begin position="115"/>
        <end position="154"/>
    </location>
</feature>
<evidence type="ECO:0000256" key="1">
    <source>
        <dbReference type="SAM" id="MobiDB-lite"/>
    </source>
</evidence>
<dbReference type="InterPro" id="IPR036312">
    <property type="entry name" value="Bifun_inhib/LTP/seed_sf"/>
</dbReference>
<dbReference type="CDD" id="cd01958">
    <property type="entry name" value="HPS_like"/>
    <property type="match status" value="1"/>
</dbReference>
<organism evidence="3 4">
    <name type="scientific">Solanum verrucosum</name>
    <dbReference type="NCBI Taxonomy" id="315347"/>
    <lineage>
        <taxon>Eukaryota</taxon>
        <taxon>Viridiplantae</taxon>
        <taxon>Streptophyta</taxon>
        <taxon>Embryophyta</taxon>
        <taxon>Tracheophyta</taxon>
        <taxon>Spermatophyta</taxon>
        <taxon>Magnoliopsida</taxon>
        <taxon>eudicotyledons</taxon>
        <taxon>Gunneridae</taxon>
        <taxon>Pentapetalae</taxon>
        <taxon>asterids</taxon>
        <taxon>lamiids</taxon>
        <taxon>Solanales</taxon>
        <taxon>Solanaceae</taxon>
        <taxon>Solanoideae</taxon>
        <taxon>Solaneae</taxon>
        <taxon>Solanum</taxon>
    </lineage>
</organism>
<dbReference type="InterPro" id="IPR027923">
    <property type="entry name" value="Hydrophob_seed_dom"/>
</dbReference>
<gene>
    <name evidence="3" type="ORF">MTR67_024117</name>
</gene>